<dbReference type="InterPro" id="IPR011009">
    <property type="entry name" value="Kinase-like_dom_sf"/>
</dbReference>
<keyword evidence="4" id="KW-1185">Reference proteome</keyword>
<dbReference type="GO" id="GO:0004674">
    <property type="term" value="F:protein serine/threonine kinase activity"/>
    <property type="evidence" value="ECO:0007669"/>
    <property type="project" value="TreeGrafter"/>
</dbReference>
<evidence type="ECO:0000313" key="4">
    <source>
        <dbReference type="Proteomes" id="UP000054466"/>
    </source>
</evidence>
<name>A0A0D2CRM7_9EURO</name>
<dbReference type="GO" id="GO:0005524">
    <property type="term" value="F:ATP binding"/>
    <property type="evidence" value="ECO:0007669"/>
    <property type="project" value="InterPro"/>
</dbReference>
<dbReference type="EMBL" id="KN847040">
    <property type="protein sequence ID" value="KIW33852.1"/>
    <property type="molecule type" value="Genomic_DNA"/>
</dbReference>
<accession>A0A0D2CRM7</accession>
<feature type="region of interest" description="Disordered" evidence="1">
    <location>
        <begin position="290"/>
        <end position="324"/>
    </location>
</feature>
<sequence>MREFPDGYEGICPCLGIVQQGDLCSVLLDHAELGDLENYLEITLPPDSPESITFFWKRVIEVAHTLSLLHRFQKGELVIEGCHRDIKPSNILVFADSERKPLFKLCDFGLAVLTKQHTAPVTMEAWVGNLTCGAPETSQFHKDKMIGLPEAQAQDVWSLGCVLSIVASFVVMGYDGVREFHAARLSAAGNNQGNLETDSFHDGENILEEVKEWHRRLTNTAVTRRTLSARRDTVTPEILKLLDSSVLVPAKKRLTSRLLWAKLNEILSKSSGALSADSVTLRTSTAGPLSAIQPTYTGHEKKREPPSWGFPRRRRTQPFQRHDDDRGTLVAESIPVYNLLWVDLEKYLTMRFPGLVFREQIRNDRYVFEIPQRLTQEDRDVIMELRDRDYSA</sequence>
<evidence type="ECO:0000259" key="2">
    <source>
        <dbReference type="PROSITE" id="PS50011"/>
    </source>
</evidence>
<dbReference type="GeneID" id="27339863"/>
<dbReference type="InterPro" id="IPR000719">
    <property type="entry name" value="Prot_kinase_dom"/>
</dbReference>
<proteinExistence type="predicted"/>
<dbReference type="VEuPathDB" id="FungiDB:PV07_00669"/>
<evidence type="ECO:0000313" key="3">
    <source>
        <dbReference type="EMBL" id="KIW33853.1"/>
    </source>
</evidence>
<feature type="domain" description="Protein kinase" evidence="2">
    <location>
        <begin position="1"/>
        <end position="267"/>
    </location>
</feature>
<dbReference type="SMART" id="SM00220">
    <property type="entry name" value="S_TKc"/>
    <property type="match status" value="1"/>
</dbReference>
<dbReference type="HOGENOM" id="CLU_703991_0_0_1"/>
<dbReference type="RefSeq" id="XP_016254068.1">
    <property type="nucleotide sequence ID" value="XM_016387140.1"/>
</dbReference>
<gene>
    <name evidence="3" type="ORF">PV07_00669</name>
</gene>
<dbReference type="RefSeq" id="XP_016254069.1">
    <property type="nucleotide sequence ID" value="XM_016387141.1"/>
</dbReference>
<dbReference type="Pfam" id="PF00069">
    <property type="entry name" value="Pkinase"/>
    <property type="match status" value="1"/>
</dbReference>
<dbReference type="PROSITE" id="PS50011">
    <property type="entry name" value="PROTEIN_KINASE_DOM"/>
    <property type="match status" value="1"/>
</dbReference>
<reference evidence="3 4" key="1">
    <citation type="submission" date="2015-01" db="EMBL/GenBank/DDBJ databases">
        <title>The Genome Sequence of Cladophialophora immunda CBS83496.</title>
        <authorList>
            <consortium name="The Broad Institute Genomics Platform"/>
            <person name="Cuomo C."/>
            <person name="de Hoog S."/>
            <person name="Gorbushina A."/>
            <person name="Stielow B."/>
            <person name="Teixiera M."/>
            <person name="Abouelleil A."/>
            <person name="Chapman S.B."/>
            <person name="Priest M."/>
            <person name="Young S.K."/>
            <person name="Wortman J."/>
            <person name="Nusbaum C."/>
            <person name="Birren B."/>
        </authorList>
    </citation>
    <scope>NUCLEOTIDE SEQUENCE [LARGE SCALE GENOMIC DNA]</scope>
    <source>
        <strain evidence="3 4">CBS 83496</strain>
    </source>
</reference>
<dbReference type="AlphaFoldDB" id="A0A0D2CRM7"/>
<dbReference type="PANTHER" id="PTHR24359:SF1">
    <property type="entry name" value="INHIBITOR OF NUCLEAR FACTOR KAPPA-B KINASE EPSILON SUBUNIT HOMOLOG 1-RELATED"/>
    <property type="match status" value="1"/>
</dbReference>
<dbReference type="EMBL" id="KN847040">
    <property type="protein sequence ID" value="KIW33853.1"/>
    <property type="molecule type" value="Genomic_DNA"/>
</dbReference>
<protein>
    <recommendedName>
        <fullName evidence="2">Protein kinase domain-containing protein</fullName>
    </recommendedName>
</protein>
<evidence type="ECO:0000256" key="1">
    <source>
        <dbReference type="SAM" id="MobiDB-lite"/>
    </source>
</evidence>
<dbReference type="STRING" id="569365.A0A0D2CRM7"/>
<dbReference type="OrthoDB" id="5986190at2759"/>
<dbReference type="Proteomes" id="UP000054466">
    <property type="component" value="Unassembled WGS sequence"/>
</dbReference>
<dbReference type="SUPFAM" id="SSF56112">
    <property type="entry name" value="Protein kinase-like (PK-like)"/>
    <property type="match status" value="1"/>
</dbReference>
<organism evidence="3 4">
    <name type="scientific">Cladophialophora immunda</name>
    <dbReference type="NCBI Taxonomy" id="569365"/>
    <lineage>
        <taxon>Eukaryota</taxon>
        <taxon>Fungi</taxon>
        <taxon>Dikarya</taxon>
        <taxon>Ascomycota</taxon>
        <taxon>Pezizomycotina</taxon>
        <taxon>Eurotiomycetes</taxon>
        <taxon>Chaetothyriomycetidae</taxon>
        <taxon>Chaetothyriales</taxon>
        <taxon>Herpotrichiellaceae</taxon>
        <taxon>Cladophialophora</taxon>
    </lineage>
</organism>
<dbReference type="Gene3D" id="1.10.510.10">
    <property type="entry name" value="Transferase(Phosphotransferase) domain 1"/>
    <property type="match status" value="1"/>
</dbReference>
<dbReference type="PANTHER" id="PTHR24359">
    <property type="entry name" value="SERINE/THREONINE-PROTEIN KINASE SBK1"/>
    <property type="match status" value="1"/>
</dbReference>